<evidence type="ECO:0000313" key="2">
    <source>
        <dbReference type="Proteomes" id="UP000288603"/>
    </source>
</evidence>
<dbReference type="RefSeq" id="WP_128497309.1">
    <property type="nucleotide sequence ID" value="NZ_RZNC01000001.1"/>
</dbReference>
<dbReference type="AlphaFoldDB" id="A0A444QES6"/>
<keyword evidence="2" id="KW-1185">Reference proteome</keyword>
<sequence>MPSTPDPDASIVDRWLGYGADLAGALAGAGVGSAVAGPPGAVFGAVLGTGITTALSEASSRLLSAREKSRIGAVVVLARDRLIKHLEEGATLRGDEIIRARLDGRSPADEVIEHVLQVARGSFEERKLPHIAATLANVAVSDWLDERTAHWLITTVEGLSWPKLVALALIADKDNPLPDVELESVTEWSPWSLDRVFYELQYADSLVGRERRKSENGIPIFSSSLLSDMRLTAGGHLITSAADLASISPADRDEMHEALLAESKPLSN</sequence>
<name>A0A444QES6_9MICO</name>
<dbReference type="Proteomes" id="UP000288603">
    <property type="component" value="Unassembled WGS sequence"/>
</dbReference>
<gene>
    <name evidence="1" type="ORF">ELQ92_02195</name>
</gene>
<comment type="caution">
    <text evidence="1">The sequence shown here is derived from an EMBL/GenBank/DDBJ whole genome shotgun (WGS) entry which is preliminary data.</text>
</comment>
<accession>A0A444QES6</accession>
<dbReference type="EMBL" id="RZNC01000001">
    <property type="protein sequence ID" value="RWZ68083.1"/>
    <property type="molecule type" value="Genomic_DNA"/>
</dbReference>
<organism evidence="1 2">
    <name type="scientific">Labedella populi</name>
    <dbReference type="NCBI Taxonomy" id="2498850"/>
    <lineage>
        <taxon>Bacteria</taxon>
        <taxon>Bacillati</taxon>
        <taxon>Actinomycetota</taxon>
        <taxon>Actinomycetes</taxon>
        <taxon>Micrococcales</taxon>
        <taxon>Microbacteriaceae</taxon>
        <taxon>Labedella</taxon>
    </lineage>
</organism>
<protein>
    <recommendedName>
        <fullName evidence="3">DUF4393 domain-containing protein</fullName>
    </recommendedName>
</protein>
<dbReference type="OrthoDB" id="4933072at2"/>
<evidence type="ECO:0000313" key="1">
    <source>
        <dbReference type="EMBL" id="RWZ68083.1"/>
    </source>
</evidence>
<evidence type="ECO:0008006" key="3">
    <source>
        <dbReference type="Google" id="ProtNLM"/>
    </source>
</evidence>
<proteinExistence type="predicted"/>
<reference evidence="1 2" key="1">
    <citation type="submission" date="2018-12" db="EMBL/GenBank/DDBJ databases">
        <authorList>
            <person name="Li F."/>
        </authorList>
    </citation>
    <scope>NUCLEOTIDE SEQUENCE [LARGE SCALE GENOMIC DNA]</scope>
    <source>
        <strain evidence="1 2">8H24J-4-2</strain>
    </source>
</reference>